<gene>
    <name evidence="2" type="ORF">TBRA_LOCUS1266</name>
</gene>
<dbReference type="AlphaFoldDB" id="A0A6H5HUR1"/>
<evidence type="ECO:0000256" key="1">
    <source>
        <dbReference type="SAM" id="MobiDB-lite"/>
    </source>
</evidence>
<evidence type="ECO:0000313" key="3">
    <source>
        <dbReference type="Proteomes" id="UP000479190"/>
    </source>
</evidence>
<name>A0A6H5HUR1_9HYME</name>
<feature type="region of interest" description="Disordered" evidence="1">
    <location>
        <begin position="57"/>
        <end position="78"/>
    </location>
</feature>
<accession>A0A6H5HUR1</accession>
<proteinExistence type="predicted"/>
<dbReference type="Proteomes" id="UP000479190">
    <property type="component" value="Unassembled WGS sequence"/>
</dbReference>
<reference evidence="2 3" key="1">
    <citation type="submission" date="2020-02" db="EMBL/GenBank/DDBJ databases">
        <authorList>
            <person name="Ferguson B K."/>
        </authorList>
    </citation>
    <scope>NUCLEOTIDE SEQUENCE [LARGE SCALE GENOMIC DNA]</scope>
</reference>
<keyword evidence="3" id="KW-1185">Reference proteome</keyword>
<organism evidence="2 3">
    <name type="scientific">Trichogramma brassicae</name>
    <dbReference type="NCBI Taxonomy" id="86971"/>
    <lineage>
        <taxon>Eukaryota</taxon>
        <taxon>Metazoa</taxon>
        <taxon>Ecdysozoa</taxon>
        <taxon>Arthropoda</taxon>
        <taxon>Hexapoda</taxon>
        <taxon>Insecta</taxon>
        <taxon>Pterygota</taxon>
        <taxon>Neoptera</taxon>
        <taxon>Endopterygota</taxon>
        <taxon>Hymenoptera</taxon>
        <taxon>Apocrita</taxon>
        <taxon>Proctotrupomorpha</taxon>
        <taxon>Chalcidoidea</taxon>
        <taxon>Trichogrammatidae</taxon>
        <taxon>Trichogramma</taxon>
    </lineage>
</organism>
<evidence type="ECO:0000313" key="2">
    <source>
        <dbReference type="EMBL" id="CAB0029203.1"/>
    </source>
</evidence>
<protein>
    <submittedName>
        <fullName evidence="2">Uncharacterized protein</fullName>
    </submittedName>
</protein>
<feature type="compositionally biased region" description="Polar residues" evidence="1">
    <location>
        <begin position="57"/>
        <end position="76"/>
    </location>
</feature>
<sequence>MIEFDAFKGIDKSVVGPAAVDAAATVGGDAYHVETHFHCSELDLAVGSPSELARCLDNQSPTASPTSANQVQGQSSRPRLLRHRELGRLLSNFSRSRLRFLSTTLPADAKPCTAAWALLEFQTISQIHHHEYSLCRAATELRSLLLQGLITQLERFDDSFSSHHGLLQSALATLTEFRELEFPDAVVLGSSCHEENWDHDGVCRWCGLKGSLPSASLRPPVDNFGRVLCAFIDLLISPSTHAETRAVMEDTLEKSTMSESHTKWVSKKRASRKNRLWTVADFNSASYGHYPSRLKKIHPTTASLTWSFVVATDYNIVQILSFILLQKQTHTWPLVAKLYQ</sequence>
<dbReference type="EMBL" id="CADCXV010000269">
    <property type="protein sequence ID" value="CAB0029203.1"/>
    <property type="molecule type" value="Genomic_DNA"/>
</dbReference>